<dbReference type="AlphaFoldDB" id="A0A2H0REY3"/>
<evidence type="ECO:0000313" key="4">
    <source>
        <dbReference type="EMBL" id="PIR45063.1"/>
    </source>
</evidence>
<dbReference type="EMBL" id="PCYI01000007">
    <property type="protein sequence ID" value="PIR45063.1"/>
    <property type="molecule type" value="Genomic_DNA"/>
</dbReference>
<proteinExistence type="inferred from homology"/>
<feature type="domain" description="SHSP" evidence="3">
    <location>
        <begin position="67"/>
        <end position="179"/>
    </location>
</feature>
<comment type="similarity">
    <text evidence="1 2">Belongs to the small heat shock protein (HSP20) family.</text>
</comment>
<evidence type="ECO:0000259" key="3">
    <source>
        <dbReference type="PROSITE" id="PS01031"/>
    </source>
</evidence>
<dbReference type="InterPro" id="IPR031107">
    <property type="entry name" value="Small_HSP"/>
</dbReference>
<reference evidence="4 5" key="1">
    <citation type="submission" date="2017-09" db="EMBL/GenBank/DDBJ databases">
        <title>Depth-based differentiation of microbial function through sediment-hosted aquifers and enrichment of novel symbionts in the deep terrestrial subsurface.</title>
        <authorList>
            <person name="Probst A.J."/>
            <person name="Ladd B."/>
            <person name="Jarett J.K."/>
            <person name="Geller-Mcgrath D.E."/>
            <person name="Sieber C.M."/>
            <person name="Emerson J.B."/>
            <person name="Anantharaman K."/>
            <person name="Thomas B.C."/>
            <person name="Malmstrom R."/>
            <person name="Stieglmeier M."/>
            <person name="Klingl A."/>
            <person name="Woyke T."/>
            <person name="Ryan C.M."/>
            <person name="Banfield J.F."/>
        </authorList>
    </citation>
    <scope>NUCLEOTIDE SEQUENCE [LARGE SCALE GENOMIC DNA]</scope>
    <source>
        <strain evidence="4">CG10_big_fil_rev_8_21_14_0_10_51_16</strain>
    </source>
</reference>
<dbReference type="Proteomes" id="UP000228767">
    <property type="component" value="Unassembled WGS sequence"/>
</dbReference>
<gene>
    <name evidence="4" type="ORF">COV10_01445</name>
</gene>
<dbReference type="CDD" id="cd06464">
    <property type="entry name" value="ACD_sHsps-like"/>
    <property type="match status" value="1"/>
</dbReference>
<evidence type="ECO:0000256" key="1">
    <source>
        <dbReference type="PROSITE-ProRule" id="PRU00285"/>
    </source>
</evidence>
<sequence length="179" mass="20008">MSSDPCPVPYFSHLAINNIIRLSATTMFKRKQSFFERITGTIPAITVEEDSLEIPTSSFEGDGQESGADDSGQLAVDVYQTPNEIIVQAMIAGVKPETLSIEISREIVTVSGSRQRYDDIVEEDYFFQELYWGSFSRTILLPAEVEADEAEAIEKNGLLTIRLPKINKEKKRALKVKSV</sequence>
<dbReference type="PANTHER" id="PTHR11527">
    <property type="entry name" value="HEAT-SHOCK PROTEIN 20 FAMILY MEMBER"/>
    <property type="match status" value="1"/>
</dbReference>
<accession>A0A2H0REY3</accession>
<evidence type="ECO:0000313" key="5">
    <source>
        <dbReference type="Proteomes" id="UP000228767"/>
    </source>
</evidence>
<protein>
    <recommendedName>
        <fullName evidence="3">SHSP domain-containing protein</fullName>
    </recommendedName>
</protein>
<comment type="caution">
    <text evidence="4">The sequence shown here is derived from an EMBL/GenBank/DDBJ whole genome shotgun (WGS) entry which is preliminary data.</text>
</comment>
<evidence type="ECO:0000256" key="2">
    <source>
        <dbReference type="RuleBase" id="RU003616"/>
    </source>
</evidence>
<dbReference type="Pfam" id="PF00011">
    <property type="entry name" value="HSP20"/>
    <property type="match status" value="1"/>
</dbReference>
<organism evidence="4 5">
    <name type="scientific">Candidatus Vogelbacteria bacterium CG10_big_fil_rev_8_21_14_0_10_51_16</name>
    <dbReference type="NCBI Taxonomy" id="1975045"/>
    <lineage>
        <taxon>Bacteria</taxon>
        <taxon>Candidatus Vogeliibacteriota</taxon>
    </lineage>
</organism>
<dbReference type="PROSITE" id="PS01031">
    <property type="entry name" value="SHSP"/>
    <property type="match status" value="1"/>
</dbReference>
<name>A0A2H0REY3_9BACT</name>
<dbReference type="SUPFAM" id="SSF49764">
    <property type="entry name" value="HSP20-like chaperones"/>
    <property type="match status" value="1"/>
</dbReference>
<dbReference type="InterPro" id="IPR002068">
    <property type="entry name" value="A-crystallin/Hsp20_dom"/>
</dbReference>
<dbReference type="Gene3D" id="2.60.40.790">
    <property type="match status" value="1"/>
</dbReference>
<dbReference type="InterPro" id="IPR008978">
    <property type="entry name" value="HSP20-like_chaperone"/>
</dbReference>